<dbReference type="InterPro" id="IPR036237">
    <property type="entry name" value="Xyl_isomerase-like_sf"/>
</dbReference>
<dbReference type="SUPFAM" id="SSF51658">
    <property type="entry name" value="Xylose isomerase-like"/>
    <property type="match status" value="1"/>
</dbReference>
<dbReference type="Proteomes" id="UP000183469">
    <property type="component" value="Unassembled WGS sequence"/>
</dbReference>
<protein>
    <recommendedName>
        <fullName evidence="2">L-ribulose-5-phosphate 3-epimerase</fullName>
    </recommendedName>
</protein>
<dbReference type="GO" id="GO:0016861">
    <property type="term" value="F:intramolecular oxidoreductase activity, interconverting aldoses and ketoses"/>
    <property type="evidence" value="ECO:0007669"/>
    <property type="project" value="InterPro"/>
</dbReference>
<dbReference type="InterPro" id="IPR004560">
    <property type="entry name" value="L-Ru-5P_3-Epase"/>
</dbReference>
<dbReference type="InterPro" id="IPR050417">
    <property type="entry name" value="Sugar_Epim/Isomerase"/>
</dbReference>
<accession>A0A1H3XRT0</accession>
<dbReference type="Pfam" id="PF01261">
    <property type="entry name" value="AP_endonuc_2"/>
    <property type="match status" value="1"/>
</dbReference>
<evidence type="ECO:0000259" key="3">
    <source>
        <dbReference type="Pfam" id="PF01261"/>
    </source>
</evidence>
<dbReference type="PANTHER" id="PTHR43489">
    <property type="entry name" value="ISOMERASE"/>
    <property type="match status" value="1"/>
</dbReference>
<dbReference type="GO" id="GO:0019852">
    <property type="term" value="P:L-ascorbic acid metabolic process"/>
    <property type="evidence" value="ECO:0007669"/>
    <property type="project" value="TreeGrafter"/>
</dbReference>
<evidence type="ECO:0000313" key="5">
    <source>
        <dbReference type="Proteomes" id="UP000183469"/>
    </source>
</evidence>
<dbReference type="NCBIfam" id="TIGR00542">
    <property type="entry name" value="hxl6Piso_put"/>
    <property type="match status" value="1"/>
</dbReference>
<evidence type="ECO:0000256" key="1">
    <source>
        <dbReference type="ARBA" id="ARBA00023235"/>
    </source>
</evidence>
<dbReference type="InterPro" id="IPR013022">
    <property type="entry name" value="Xyl_isomerase-like_TIM-brl"/>
</dbReference>
<evidence type="ECO:0000313" key="4">
    <source>
        <dbReference type="EMBL" id="SEA01262.1"/>
    </source>
</evidence>
<dbReference type="AlphaFoldDB" id="A0A1H3XRT0"/>
<dbReference type="NCBIfam" id="NF009688">
    <property type="entry name" value="PRK13209.1"/>
    <property type="match status" value="1"/>
</dbReference>
<name>A0A1H3XRT0_SELRU</name>
<keyword evidence="1" id="KW-0413">Isomerase</keyword>
<organism evidence="4 5">
    <name type="scientific">Selenomonas ruminantium</name>
    <dbReference type="NCBI Taxonomy" id="971"/>
    <lineage>
        <taxon>Bacteria</taxon>
        <taxon>Bacillati</taxon>
        <taxon>Bacillota</taxon>
        <taxon>Negativicutes</taxon>
        <taxon>Selenomonadales</taxon>
        <taxon>Selenomonadaceae</taxon>
        <taxon>Selenomonas</taxon>
    </lineage>
</organism>
<evidence type="ECO:0000256" key="2">
    <source>
        <dbReference type="NCBIfam" id="TIGR00542"/>
    </source>
</evidence>
<dbReference type="GO" id="GO:0034015">
    <property type="term" value="F:L-ribulose-5-phosphate 3-epimerase activity"/>
    <property type="evidence" value="ECO:0007669"/>
    <property type="project" value="TreeGrafter"/>
</dbReference>
<proteinExistence type="predicted"/>
<reference evidence="4 5" key="1">
    <citation type="submission" date="2016-10" db="EMBL/GenBank/DDBJ databases">
        <authorList>
            <person name="de Groot N.N."/>
        </authorList>
    </citation>
    <scope>NUCLEOTIDE SEQUENCE [LARGE SCALE GENOMIC DNA]</scope>
    <source>
        <strain evidence="4 5">DSM 2872</strain>
    </source>
</reference>
<dbReference type="EMBL" id="FNQG01000006">
    <property type="protein sequence ID" value="SEA01262.1"/>
    <property type="molecule type" value="Genomic_DNA"/>
</dbReference>
<dbReference type="Gene3D" id="3.20.20.150">
    <property type="entry name" value="Divalent-metal-dependent TIM barrel enzymes"/>
    <property type="match status" value="1"/>
</dbReference>
<dbReference type="RefSeq" id="WP_074671949.1">
    <property type="nucleotide sequence ID" value="NZ_FNQG01000006.1"/>
</dbReference>
<sequence length="280" mass="31809">MCKYQLGLYEKAMPGTLNWVEKLQAAKEAGFDYVEMSIDETDAKLARLDMSEGERDSIRAAMRAVGVPFRSICLSGHRKYPLGCPDMEKQKKSLAIMEKAVKLAADLGIRTIQLAGYDVYYEESSEKTRADFVKNLKIAAEMAGKEGIQMGFETMETPFMDNVQKAMEYVKLVDSPYLGVYPDSGNITNAALLYDDDVTEDLKRGKGHIVAVHLKETVPGKYREIPFGTGHVDFEQVIKTSWELGVRRYVAEFWYLDGQDYKAELKKAREFMRSRLDKMN</sequence>
<gene>
    <name evidence="4" type="ORF">SAMN05660648_01560</name>
</gene>
<dbReference type="NCBIfam" id="NF009689">
    <property type="entry name" value="PRK13210.1"/>
    <property type="match status" value="1"/>
</dbReference>
<feature type="domain" description="Xylose isomerase-like TIM barrel" evidence="3">
    <location>
        <begin position="23"/>
        <end position="273"/>
    </location>
</feature>
<dbReference type="PANTHER" id="PTHR43489:SF1">
    <property type="entry name" value="L-RIBULOSE-5-PHOSPHATE 3-EPIMERASE SGBU-RELATED"/>
    <property type="match status" value="1"/>
</dbReference>
<dbReference type="OrthoDB" id="3185623at2"/>